<dbReference type="EMBL" id="CAWUPB010000858">
    <property type="protein sequence ID" value="CAK7327737.1"/>
    <property type="molecule type" value="Genomic_DNA"/>
</dbReference>
<sequence length="124" mass="13874">MVELWPASTGLGEASKFGIFGKEKEFMDASLYVVPKASFYGLGGIGKFVFNLERIGKELGNKDKTTARDKQQNLQQKSEIAAAQHVEETRQLSDYKRVAGKSRSNHMDVKASFKTKRKNWKTGA</sequence>
<feature type="region of interest" description="Disordered" evidence="1">
    <location>
        <begin position="97"/>
        <end position="124"/>
    </location>
</feature>
<reference evidence="2 3" key="1">
    <citation type="submission" date="2024-01" db="EMBL/GenBank/DDBJ databases">
        <authorList>
            <person name="Waweru B."/>
        </authorList>
    </citation>
    <scope>NUCLEOTIDE SEQUENCE [LARGE SCALE GENOMIC DNA]</scope>
</reference>
<protein>
    <submittedName>
        <fullName evidence="2">Uncharacterized protein</fullName>
    </submittedName>
</protein>
<evidence type="ECO:0000313" key="2">
    <source>
        <dbReference type="EMBL" id="CAK7327737.1"/>
    </source>
</evidence>
<organism evidence="2 3">
    <name type="scientific">Dovyalis caffra</name>
    <dbReference type="NCBI Taxonomy" id="77055"/>
    <lineage>
        <taxon>Eukaryota</taxon>
        <taxon>Viridiplantae</taxon>
        <taxon>Streptophyta</taxon>
        <taxon>Embryophyta</taxon>
        <taxon>Tracheophyta</taxon>
        <taxon>Spermatophyta</taxon>
        <taxon>Magnoliopsida</taxon>
        <taxon>eudicotyledons</taxon>
        <taxon>Gunneridae</taxon>
        <taxon>Pentapetalae</taxon>
        <taxon>rosids</taxon>
        <taxon>fabids</taxon>
        <taxon>Malpighiales</taxon>
        <taxon>Salicaceae</taxon>
        <taxon>Flacourtieae</taxon>
        <taxon>Dovyalis</taxon>
    </lineage>
</organism>
<dbReference type="AlphaFoldDB" id="A0AAV1R167"/>
<keyword evidence="3" id="KW-1185">Reference proteome</keyword>
<dbReference type="Proteomes" id="UP001314170">
    <property type="component" value="Unassembled WGS sequence"/>
</dbReference>
<proteinExistence type="predicted"/>
<evidence type="ECO:0000313" key="3">
    <source>
        <dbReference type="Proteomes" id="UP001314170"/>
    </source>
</evidence>
<accession>A0AAV1R167</accession>
<gene>
    <name evidence="2" type="ORF">DCAF_LOCUS5453</name>
</gene>
<name>A0AAV1R167_9ROSI</name>
<feature type="compositionally biased region" description="Basic residues" evidence="1">
    <location>
        <begin position="113"/>
        <end position="124"/>
    </location>
</feature>
<evidence type="ECO:0000256" key="1">
    <source>
        <dbReference type="SAM" id="MobiDB-lite"/>
    </source>
</evidence>
<comment type="caution">
    <text evidence="2">The sequence shown here is derived from an EMBL/GenBank/DDBJ whole genome shotgun (WGS) entry which is preliminary data.</text>
</comment>